<dbReference type="InterPro" id="IPR029058">
    <property type="entry name" value="AB_hydrolase_fold"/>
</dbReference>
<name>A0A0D2WPI2_CAPO3</name>
<sequence>MASTSAAVPPCAEPSAVPTEKDFFTSEASGKRIFTKRWPIAAGAKPKALMFISHGVGEHCQRYNLLGRALAELGILAFSHDHYGHGHSGGHKVDVEDFSLYVKDIFQHCDAVTQEFPRTKVFLFGHSMGGAIAISAGITRSHYFDAVVLSAPAIVPDPATATPVKVAAAKFFAWLAPQLQVGAVPPTFISRDPAVVAAYAVDPLNWHGGLKARWASVLLKQLDVIQAAIPGIEWPFIVLQGTEDKLVNFAGAETLYNGAASKDKTYKKYEGYYHELLNEPKEYSDIVLKDIIDWLTPRI</sequence>
<dbReference type="SUPFAM" id="SSF53474">
    <property type="entry name" value="alpha/beta-Hydrolases"/>
    <property type="match status" value="1"/>
</dbReference>
<gene>
    <name evidence="2" type="ORF">CAOG_008754</name>
</gene>
<organism evidence="2 3">
    <name type="scientific">Capsaspora owczarzaki (strain ATCC 30864)</name>
    <dbReference type="NCBI Taxonomy" id="595528"/>
    <lineage>
        <taxon>Eukaryota</taxon>
        <taxon>Filasterea</taxon>
        <taxon>Capsaspora</taxon>
    </lineage>
</organism>
<evidence type="ECO:0000313" key="2">
    <source>
        <dbReference type="EMBL" id="KJE93310.1"/>
    </source>
</evidence>
<protein>
    <recommendedName>
        <fullName evidence="1">Serine aminopeptidase S33 domain-containing protein</fullName>
    </recommendedName>
</protein>
<reference evidence="3" key="1">
    <citation type="submission" date="2011-02" db="EMBL/GenBank/DDBJ databases">
        <title>The Genome Sequence of Capsaspora owczarzaki ATCC 30864.</title>
        <authorList>
            <person name="Russ C."/>
            <person name="Cuomo C."/>
            <person name="Burger G."/>
            <person name="Gray M.W."/>
            <person name="Holland P.W.H."/>
            <person name="King N."/>
            <person name="Lang F.B.F."/>
            <person name="Roger A.J."/>
            <person name="Ruiz-Trillo I."/>
            <person name="Young S.K."/>
            <person name="Zeng Q."/>
            <person name="Gargeya S."/>
            <person name="Alvarado L."/>
            <person name="Berlin A."/>
            <person name="Chapman S.B."/>
            <person name="Chen Z."/>
            <person name="Freedman E."/>
            <person name="Gellesch M."/>
            <person name="Goldberg J."/>
            <person name="Griggs A."/>
            <person name="Gujja S."/>
            <person name="Heilman E."/>
            <person name="Heiman D."/>
            <person name="Howarth C."/>
            <person name="Mehta T."/>
            <person name="Neiman D."/>
            <person name="Pearson M."/>
            <person name="Roberts A."/>
            <person name="Saif S."/>
            <person name="Shea T."/>
            <person name="Shenoy N."/>
            <person name="Sisk P."/>
            <person name="Stolte C."/>
            <person name="Sykes S."/>
            <person name="White J."/>
            <person name="Yandava C."/>
            <person name="Haas B."/>
            <person name="Nusbaum C."/>
            <person name="Birren B."/>
        </authorList>
    </citation>
    <scope>NUCLEOTIDE SEQUENCE</scope>
    <source>
        <strain evidence="3">ATCC 30864</strain>
    </source>
</reference>
<dbReference type="InterPro" id="IPR022742">
    <property type="entry name" value="Hydrolase_4"/>
</dbReference>
<accession>A0A0D2WPI2</accession>
<evidence type="ECO:0000259" key="1">
    <source>
        <dbReference type="Pfam" id="PF12146"/>
    </source>
</evidence>
<dbReference type="Gene3D" id="3.40.50.1820">
    <property type="entry name" value="alpha/beta hydrolase"/>
    <property type="match status" value="1"/>
</dbReference>
<dbReference type="FunCoup" id="A0A0D2WPI2">
    <property type="interactions" value="120"/>
</dbReference>
<dbReference type="STRING" id="595528.A0A0D2WPI2"/>
<dbReference type="EMBL" id="KE346365">
    <property type="protein sequence ID" value="KJE93310.1"/>
    <property type="molecule type" value="Genomic_DNA"/>
</dbReference>
<dbReference type="ESTHER" id="capo3-a0a0d2wpi2">
    <property type="family name" value="Monoglyceridelipase_lysophospholip"/>
</dbReference>
<dbReference type="Proteomes" id="UP000008743">
    <property type="component" value="Unassembled WGS sequence"/>
</dbReference>
<evidence type="ECO:0000313" key="3">
    <source>
        <dbReference type="Proteomes" id="UP000008743"/>
    </source>
</evidence>
<dbReference type="OMA" id="GFNDYSR"/>
<proteinExistence type="predicted"/>
<keyword evidence="3" id="KW-1185">Reference proteome</keyword>
<dbReference type="OrthoDB" id="2498029at2759"/>
<dbReference type="Pfam" id="PF12146">
    <property type="entry name" value="Hydrolase_4"/>
    <property type="match status" value="1"/>
</dbReference>
<dbReference type="FunFam" id="3.40.50.1820:FF:000117">
    <property type="entry name" value="Monoglyceride lipase, putative"/>
    <property type="match status" value="1"/>
</dbReference>
<dbReference type="InParanoid" id="A0A0D2WPI2"/>
<feature type="domain" description="Serine aminopeptidase S33" evidence="1">
    <location>
        <begin position="45"/>
        <end position="280"/>
    </location>
</feature>
<dbReference type="PhylomeDB" id="A0A0D2WPI2"/>
<dbReference type="PANTHER" id="PTHR11614">
    <property type="entry name" value="PHOSPHOLIPASE-RELATED"/>
    <property type="match status" value="1"/>
</dbReference>
<dbReference type="eggNOG" id="KOG1455">
    <property type="taxonomic scope" value="Eukaryota"/>
</dbReference>
<dbReference type="RefSeq" id="XP_011270384.1">
    <property type="nucleotide sequence ID" value="XM_011272082.1"/>
</dbReference>
<dbReference type="InterPro" id="IPR051044">
    <property type="entry name" value="MAG_DAG_Lipase"/>
</dbReference>
<dbReference type="AlphaFoldDB" id="A0A0D2WPI2"/>